<organism evidence="1 2">
    <name type="scientific">Sinomonas flava</name>
    <dbReference type="NCBI Taxonomy" id="496857"/>
    <lineage>
        <taxon>Bacteria</taxon>
        <taxon>Bacillati</taxon>
        <taxon>Actinomycetota</taxon>
        <taxon>Actinomycetes</taxon>
        <taxon>Micrococcales</taxon>
        <taxon>Micrococcaceae</taxon>
        <taxon>Sinomonas</taxon>
    </lineage>
</organism>
<proteinExistence type="predicted"/>
<evidence type="ECO:0000313" key="1">
    <source>
        <dbReference type="EMBL" id="GAA2201863.1"/>
    </source>
</evidence>
<reference evidence="2" key="1">
    <citation type="journal article" date="2019" name="Int. J. Syst. Evol. Microbiol.">
        <title>The Global Catalogue of Microorganisms (GCM) 10K type strain sequencing project: providing services to taxonomists for standard genome sequencing and annotation.</title>
        <authorList>
            <consortium name="The Broad Institute Genomics Platform"/>
            <consortium name="The Broad Institute Genome Sequencing Center for Infectious Disease"/>
            <person name="Wu L."/>
            <person name="Ma J."/>
        </authorList>
    </citation>
    <scope>NUCLEOTIDE SEQUENCE [LARGE SCALE GENOMIC DNA]</scope>
    <source>
        <strain evidence="2">JCM 16034</strain>
    </source>
</reference>
<keyword evidence="2" id="KW-1185">Reference proteome</keyword>
<accession>A0ABP5NUE0</accession>
<dbReference type="Proteomes" id="UP001500432">
    <property type="component" value="Unassembled WGS sequence"/>
</dbReference>
<comment type="caution">
    <text evidence="1">The sequence shown here is derived from an EMBL/GenBank/DDBJ whole genome shotgun (WGS) entry which is preliminary data.</text>
</comment>
<dbReference type="RefSeq" id="WP_344300370.1">
    <property type="nucleotide sequence ID" value="NZ_BAAAQW010000008.1"/>
</dbReference>
<name>A0ABP5NUE0_9MICC</name>
<evidence type="ECO:0000313" key="2">
    <source>
        <dbReference type="Proteomes" id="UP001500432"/>
    </source>
</evidence>
<dbReference type="EMBL" id="BAAAQW010000008">
    <property type="protein sequence ID" value="GAA2201863.1"/>
    <property type="molecule type" value="Genomic_DNA"/>
</dbReference>
<sequence length="194" mass="19659">MVSMPAAKAARRLTAVVVGLAAAGCSYQYDDGLPPLGQREAAAQASAEAAQASASASAAGEAAQRRERAARSALRAPLDQILSGYALRGWADTVLPDEGGTSVASGSGAVWPDGARFTLRAQGTPGDATLRFACRGTTTARIIATVEGAPAVDLAFDCNRPWARTVALAGSGAVDIAFVAGSTPSNVAYRLVRP</sequence>
<gene>
    <name evidence="1" type="ORF">GCM10009849_27960</name>
</gene>
<protein>
    <submittedName>
        <fullName evidence="1">Uncharacterized protein</fullName>
    </submittedName>
</protein>